<dbReference type="GO" id="GO:0005737">
    <property type="term" value="C:cytoplasm"/>
    <property type="evidence" value="ECO:0007669"/>
    <property type="project" value="UniProtKB-ARBA"/>
</dbReference>
<evidence type="ECO:0000256" key="6">
    <source>
        <dbReference type="PROSITE-ProRule" id="PRU00024"/>
    </source>
</evidence>
<dbReference type="InterPro" id="IPR003879">
    <property type="entry name" value="Butyrophylin_SPRY"/>
</dbReference>
<dbReference type="PROSITE" id="PS50089">
    <property type="entry name" value="ZF_RING_2"/>
    <property type="match status" value="1"/>
</dbReference>
<evidence type="ECO:0000256" key="3">
    <source>
        <dbReference type="ARBA" id="ARBA00022771"/>
    </source>
</evidence>
<evidence type="ECO:0000259" key="8">
    <source>
        <dbReference type="PROSITE" id="PS50089"/>
    </source>
</evidence>
<evidence type="ECO:0000256" key="7">
    <source>
        <dbReference type="SAM" id="Coils"/>
    </source>
</evidence>
<evidence type="ECO:0000256" key="2">
    <source>
        <dbReference type="ARBA" id="ARBA00022723"/>
    </source>
</evidence>
<comment type="caution">
    <text evidence="11">The sequence shown here is derived from an EMBL/GenBank/DDBJ whole genome shotgun (WGS) entry which is preliminary data.</text>
</comment>
<dbReference type="InterPro" id="IPR001870">
    <property type="entry name" value="B30.2/SPRY"/>
</dbReference>
<dbReference type="InterPro" id="IPR043136">
    <property type="entry name" value="B30.2/SPRY_sf"/>
</dbReference>
<keyword evidence="5" id="KW-0391">Immunity</keyword>
<dbReference type="SMART" id="SM00184">
    <property type="entry name" value="RING"/>
    <property type="match status" value="1"/>
</dbReference>
<dbReference type="InterPro" id="IPR051051">
    <property type="entry name" value="E3_ubiq-ligase_TRIM/RNF"/>
</dbReference>
<dbReference type="InterPro" id="IPR006574">
    <property type="entry name" value="PRY"/>
</dbReference>
<dbReference type="Pfam" id="PF25600">
    <property type="entry name" value="TRIM_CC"/>
    <property type="match status" value="1"/>
</dbReference>
<dbReference type="SUPFAM" id="SSF57850">
    <property type="entry name" value="RING/U-box"/>
    <property type="match status" value="1"/>
</dbReference>
<feature type="coiled-coil region" evidence="7">
    <location>
        <begin position="206"/>
        <end position="291"/>
    </location>
</feature>
<dbReference type="InterPro" id="IPR001841">
    <property type="entry name" value="Znf_RING"/>
</dbReference>
<dbReference type="PROSITE" id="PS50188">
    <property type="entry name" value="B302_SPRY"/>
    <property type="match status" value="1"/>
</dbReference>
<dbReference type="Gene3D" id="3.30.160.60">
    <property type="entry name" value="Classic Zinc Finger"/>
    <property type="match status" value="1"/>
</dbReference>
<evidence type="ECO:0000259" key="10">
    <source>
        <dbReference type="PROSITE" id="PS50188"/>
    </source>
</evidence>
<dbReference type="PRINTS" id="PR01407">
    <property type="entry name" value="BUTYPHLNCDUF"/>
</dbReference>
<dbReference type="InterPro" id="IPR003877">
    <property type="entry name" value="SPRY_dom"/>
</dbReference>
<dbReference type="GO" id="GO:0008270">
    <property type="term" value="F:zinc ion binding"/>
    <property type="evidence" value="ECO:0007669"/>
    <property type="project" value="UniProtKB-KW"/>
</dbReference>
<dbReference type="FunFam" id="2.60.120.920:FF:000066">
    <property type="entry name" value="Si:ch211-208f21.3"/>
    <property type="match status" value="1"/>
</dbReference>
<evidence type="ECO:0000256" key="4">
    <source>
        <dbReference type="ARBA" id="ARBA00022833"/>
    </source>
</evidence>
<organism evidence="11 12">
    <name type="scientific">Anabarilius grahami</name>
    <name type="common">Kanglang fish</name>
    <name type="synonym">Barilius grahami</name>
    <dbReference type="NCBI Taxonomy" id="495550"/>
    <lineage>
        <taxon>Eukaryota</taxon>
        <taxon>Metazoa</taxon>
        <taxon>Chordata</taxon>
        <taxon>Craniata</taxon>
        <taxon>Vertebrata</taxon>
        <taxon>Euteleostomi</taxon>
        <taxon>Actinopterygii</taxon>
        <taxon>Neopterygii</taxon>
        <taxon>Teleostei</taxon>
        <taxon>Ostariophysi</taxon>
        <taxon>Cypriniformes</taxon>
        <taxon>Xenocyprididae</taxon>
        <taxon>Xenocypridinae</taxon>
        <taxon>Xenocypridinae incertae sedis</taxon>
        <taxon>Anabarilius</taxon>
    </lineage>
</organism>
<dbReference type="SUPFAM" id="SSF57845">
    <property type="entry name" value="B-box zinc-binding domain"/>
    <property type="match status" value="1"/>
</dbReference>
<keyword evidence="4" id="KW-0862">Zinc</keyword>
<dbReference type="Pfam" id="PF00643">
    <property type="entry name" value="zf-B_box"/>
    <property type="match status" value="1"/>
</dbReference>
<evidence type="ECO:0000256" key="5">
    <source>
        <dbReference type="ARBA" id="ARBA00022859"/>
    </source>
</evidence>
<evidence type="ECO:0000313" key="12">
    <source>
        <dbReference type="Proteomes" id="UP000281406"/>
    </source>
</evidence>
<keyword evidence="12" id="KW-1185">Reference proteome</keyword>
<sequence length="546" mass="62901">MAEAKISVDQNQFMCPVCLDLLKDPVTIHCGHSYCKICITGCWDQEDEKRVYSCPQCRQTFSPRPALAKNTILAEMVEKLKKIKLPADCYAGAGDVQCDVCTGRKHKAVKSCLVCLNSYCQNHLEQHESFFKGKRHNLTEATGRLQEMICPKHDKILELFCRTDQECICVLCIDEHKNHDTVSAAAQRTEKQHQLKETQRWFQQRIQQREKDLQQLREAVESHKRSAQTAVEDSERIFTELIRSIERSRSEATQRIRDQEKTAVSRAEGRLERLEQEINDLRRRDAELEQLSHTQDHIHFLQSFQSLSAPPESTDVNDDPFSSLCSFDVVRESVLHLRDKLGDFCKEELKKISDRVPSTNIVPRTRNNFLQYSHQLNLDLNTVNKHLHLSERNRVITFTVTVQPYPDHPDRFDYFYQVLCRESVCGRCYWEIEWSGNNGVFISVSYKSISRKGSGNECGFGYNDQSWSLICSSSSYSFKHNNRETKLPVKPISSRIGVFVDHSAGTLSFYSVSGDTMILIHTVQTTFTQPLYPGFTVCRNSSMKLC</sequence>
<dbReference type="InterPro" id="IPR058030">
    <property type="entry name" value="TRIM8/14/16/25/29/45/65_CC"/>
</dbReference>
<dbReference type="PROSITE" id="PS50119">
    <property type="entry name" value="ZF_BBOX"/>
    <property type="match status" value="1"/>
</dbReference>
<dbReference type="Gene3D" id="4.10.830.40">
    <property type="match status" value="1"/>
</dbReference>
<dbReference type="Pfam" id="PF15227">
    <property type="entry name" value="zf-C3HC4_4"/>
    <property type="match status" value="1"/>
</dbReference>
<dbReference type="InterPro" id="IPR013320">
    <property type="entry name" value="ConA-like_dom_sf"/>
</dbReference>
<dbReference type="PROSITE" id="PS00518">
    <property type="entry name" value="ZF_RING_1"/>
    <property type="match status" value="1"/>
</dbReference>
<feature type="domain" description="RING-type" evidence="8">
    <location>
        <begin position="15"/>
        <end position="58"/>
    </location>
</feature>
<dbReference type="AlphaFoldDB" id="A0A3N0Y1A0"/>
<feature type="domain" description="B box-type" evidence="9">
    <location>
        <begin position="145"/>
        <end position="184"/>
    </location>
</feature>
<dbReference type="Gene3D" id="2.60.120.920">
    <property type="match status" value="1"/>
</dbReference>
<dbReference type="SMART" id="SM00336">
    <property type="entry name" value="BBOX"/>
    <property type="match status" value="1"/>
</dbReference>
<dbReference type="PANTHER" id="PTHR25465:SF5">
    <property type="entry name" value="E3 UBIQUITIN_ISG15 LIGASE TRIM25-RELATED"/>
    <property type="match status" value="1"/>
</dbReference>
<keyword evidence="1" id="KW-0399">Innate immunity</keyword>
<dbReference type="OrthoDB" id="6270329at2759"/>
<dbReference type="InterPro" id="IPR017907">
    <property type="entry name" value="Znf_RING_CS"/>
</dbReference>
<accession>A0A3N0Y1A0</accession>
<feature type="domain" description="B30.2/SPRY" evidence="10">
    <location>
        <begin position="356"/>
        <end position="546"/>
    </location>
</feature>
<name>A0A3N0Y1A0_ANAGA</name>
<gene>
    <name evidence="11" type="ORF">DPX16_0760</name>
</gene>
<dbReference type="CDD" id="cd19769">
    <property type="entry name" value="Bbox2_TRIM16-like"/>
    <property type="match status" value="1"/>
</dbReference>
<dbReference type="Pfam" id="PF13765">
    <property type="entry name" value="PRY"/>
    <property type="match status" value="1"/>
</dbReference>
<dbReference type="GO" id="GO:0045087">
    <property type="term" value="P:innate immune response"/>
    <property type="evidence" value="ECO:0007669"/>
    <property type="project" value="UniProtKB-KW"/>
</dbReference>
<proteinExistence type="predicted"/>
<dbReference type="EMBL" id="RJVU01056895">
    <property type="protein sequence ID" value="ROK41053.1"/>
    <property type="molecule type" value="Genomic_DNA"/>
</dbReference>
<keyword evidence="3 6" id="KW-0863">Zinc-finger</keyword>
<keyword evidence="2" id="KW-0479">Metal-binding</keyword>
<dbReference type="CDD" id="cd16040">
    <property type="entry name" value="SPRY_PRY_SNTX"/>
    <property type="match status" value="1"/>
</dbReference>
<dbReference type="InterPro" id="IPR000315">
    <property type="entry name" value="Znf_B-box"/>
</dbReference>
<dbReference type="Pfam" id="PF00622">
    <property type="entry name" value="SPRY"/>
    <property type="match status" value="1"/>
</dbReference>
<dbReference type="InterPro" id="IPR013083">
    <property type="entry name" value="Znf_RING/FYVE/PHD"/>
</dbReference>
<evidence type="ECO:0000313" key="11">
    <source>
        <dbReference type="EMBL" id="ROK41053.1"/>
    </source>
</evidence>
<evidence type="ECO:0000259" key="9">
    <source>
        <dbReference type="PROSITE" id="PS50119"/>
    </source>
</evidence>
<dbReference type="SMART" id="SM00449">
    <property type="entry name" value="SPRY"/>
    <property type="match status" value="1"/>
</dbReference>
<dbReference type="SMART" id="SM00589">
    <property type="entry name" value="PRY"/>
    <property type="match status" value="1"/>
</dbReference>
<evidence type="ECO:0000256" key="1">
    <source>
        <dbReference type="ARBA" id="ARBA00022588"/>
    </source>
</evidence>
<dbReference type="Gene3D" id="3.30.40.10">
    <property type="entry name" value="Zinc/RING finger domain, C3HC4 (zinc finger)"/>
    <property type="match status" value="1"/>
</dbReference>
<reference evidence="11 12" key="1">
    <citation type="submission" date="2018-10" db="EMBL/GenBank/DDBJ databases">
        <title>Genome assembly for a Yunnan-Guizhou Plateau 3E fish, Anabarilius grahami (Regan), and its evolutionary and genetic applications.</title>
        <authorList>
            <person name="Jiang W."/>
        </authorList>
    </citation>
    <scope>NUCLEOTIDE SEQUENCE [LARGE SCALE GENOMIC DNA]</scope>
    <source>
        <strain evidence="11">AG-KIZ</strain>
        <tissue evidence="11">Muscle</tissue>
    </source>
</reference>
<protein>
    <submittedName>
        <fullName evidence="11">Tripartite motif-containing protein 16</fullName>
    </submittedName>
</protein>
<keyword evidence="7" id="KW-0175">Coiled coil</keyword>
<dbReference type="SUPFAM" id="SSF49899">
    <property type="entry name" value="Concanavalin A-like lectins/glucanases"/>
    <property type="match status" value="1"/>
</dbReference>
<dbReference type="PANTHER" id="PTHR25465">
    <property type="entry name" value="B-BOX DOMAIN CONTAINING"/>
    <property type="match status" value="1"/>
</dbReference>
<dbReference type="Proteomes" id="UP000281406">
    <property type="component" value="Unassembled WGS sequence"/>
</dbReference>